<feature type="signal peptide" evidence="2">
    <location>
        <begin position="1"/>
        <end position="23"/>
    </location>
</feature>
<dbReference type="InterPro" id="IPR025711">
    <property type="entry name" value="PepSY"/>
</dbReference>
<keyword evidence="5" id="KW-1185">Reference proteome</keyword>
<feature type="chain" id="PRO_5039276850" evidence="2">
    <location>
        <begin position="24"/>
        <end position="184"/>
    </location>
</feature>
<keyword evidence="2" id="KW-0732">Signal</keyword>
<dbReference type="Pfam" id="PF03413">
    <property type="entry name" value="PepSY"/>
    <property type="match status" value="1"/>
</dbReference>
<feature type="domain" description="PepSY" evidence="3">
    <location>
        <begin position="55"/>
        <end position="113"/>
    </location>
</feature>
<dbReference type="RefSeq" id="WP_185792349.1">
    <property type="nucleotide sequence ID" value="NZ_VFOZ01000001.1"/>
</dbReference>
<comment type="caution">
    <text evidence="4">The sequence shown here is derived from an EMBL/GenBank/DDBJ whole genome shotgun (WGS) entry which is preliminary data.</text>
</comment>
<name>A0A543CPA8_9ACTN</name>
<organism evidence="4 5">
    <name type="scientific">Actinoallomurus bryophytorum</name>
    <dbReference type="NCBI Taxonomy" id="1490222"/>
    <lineage>
        <taxon>Bacteria</taxon>
        <taxon>Bacillati</taxon>
        <taxon>Actinomycetota</taxon>
        <taxon>Actinomycetes</taxon>
        <taxon>Streptosporangiales</taxon>
        <taxon>Thermomonosporaceae</taxon>
        <taxon>Actinoallomurus</taxon>
    </lineage>
</organism>
<reference evidence="4 5" key="1">
    <citation type="submission" date="2019-06" db="EMBL/GenBank/DDBJ databases">
        <title>Sequencing the genomes of 1000 actinobacteria strains.</title>
        <authorList>
            <person name="Klenk H.-P."/>
        </authorList>
    </citation>
    <scope>NUCLEOTIDE SEQUENCE [LARGE SCALE GENOMIC DNA]</scope>
    <source>
        <strain evidence="4 5">DSM 102200</strain>
    </source>
</reference>
<sequence length="184" mass="19254">MRKKAAITTGVAAAVLSGGLALALNGGGTASAAGTTAGTSAVSQVRPTSSPTVTKISRSEAEQIALTAVPGGRVTSAELESEHGAPVWSVHVTKGGVRHDLDINAYTGKVISDRDDHARPAAPERRHDRAREAEHRHGEAEPRDDHAREAEHRHGEAEPGDDHGRHGEAEDHHGGDDGHRGRGR</sequence>
<protein>
    <submittedName>
        <fullName evidence="4">Peptidase YpeB-like protein</fullName>
    </submittedName>
</protein>
<dbReference type="Gene3D" id="3.10.450.40">
    <property type="match status" value="1"/>
</dbReference>
<evidence type="ECO:0000313" key="5">
    <source>
        <dbReference type="Proteomes" id="UP000316096"/>
    </source>
</evidence>
<evidence type="ECO:0000259" key="3">
    <source>
        <dbReference type="Pfam" id="PF03413"/>
    </source>
</evidence>
<dbReference type="Proteomes" id="UP000316096">
    <property type="component" value="Unassembled WGS sequence"/>
</dbReference>
<gene>
    <name evidence="4" type="ORF">FB559_4587</name>
</gene>
<accession>A0A543CPA8</accession>
<evidence type="ECO:0000256" key="2">
    <source>
        <dbReference type="SAM" id="SignalP"/>
    </source>
</evidence>
<evidence type="ECO:0000256" key="1">
    <source>
        <dbReference type="SAM" id="MobiDB-lite"/>
    </source>
</evidence>
<proteinExistence type="predicted"/>
<dbReference type="EMBL" id="VFOZ01000001">
    <property type="protein sequence ID" value="TQL98936.1"/>
    <property type="molecule type" value="Genomic_DNA"/>
</dbReference>
<evidence type="ECO:0000313" key="4">
    <source>
        <dbReference type="EMBL" id="TQL98936.1"/>
    </source>
</evidence>
<dbReference type="AlphaFoldDB" id="A0A543CPA8"/>
<feature type="region of interest" description="Disordered" evidence="1">
    <location>
        <begin position="112"/>
        <end position="184"/>
    </location>
</feature>